<dbReference type="EMBL" id="FODE01000008">
    <property type="protein sequence ID" value="SEN51320.1"/>
    <property type="molecule type" value="Genomic_DNA"/>
</dbReference>
<evidence type="ECO:0000313" key="1">
    <source>
        <dbReference type="EMBL" id="SEN51320.1"/>
    </source>
</evidence>
<name>A0A1H8H5M7_9RHOB</name>
<proteinExistence type="predicted"/>
<gene>
    <name evidence="1" type="ORF">SAMN04489859_1008124</name>
</gene>
<dbReference type="STRING" id="34002.SAMN04489859_1008124"/>
<dbReference type="SUPFAM" id="SSF55729">
    <property type="entry name" value="Acyl-CoA N-acyltransferases (Nat)"/>
    <property type="match status" value="1"/>
</dbReference>
<accession>A0A1H8H5M7</accession>
<dbReference type="AlphaFoldDB" id="A0A1H8H5M7"/>
<organism evidence="1 2">
    <name type="scientific">Paracoccus alcaliphilus</name>
    <dbReference type="NCBI Taxonomy" id="34002"/>
    <lineage>
        <taxon>Bacteria</taxon>
        <taxon>Pseudomonadati</taxon>
        <taxon>Pseudomonadota</taxon>
        <taxon>Alphaproteobacteria</taxon>
        <taxon>Rhodobacterales</taxon>
        <taxon>Paracoccaceae</taxon>
        <taxon>Paracoccus</taxon>
    </lineage>
</organism>
<keyword evidence="2" id="KW-1185">Reference proteome</keyword>
<reference evidence="1 2" key="1">
    <citation type="submission" date="2016-10" db="EMBL/GenBank/DDBJ databases">
        <authorList>
            <person name="de Groot N.N."/>
        </authorList>
    </citation>
    <scope>NUCLEOTIDE SEQUENCE [LARGE SCALE GENOMIC DNA]</scope>
    <source>
        <strain evidence="1 2">DSM 8512</strain>
    </source>
</reference>
<dbReference type="RefSeq" id="WP_211657262.1">
    <property type="nucleotide sequence ID" value="NZ_CP067124.1"/>
</dbReference>
<sequence length="126" mass="13897">MIVTDARVVQLVERSIGRPIIPPYTCIGIEKDGQVIAGVVFNDFTGPDIHMTVGGYGWSRALLRAVGEYAFGQLGCLRISAVTEQEKVVALAERIGGRVEGHMRDLFGDGRDGVMIGFARNEWRYR</sequence>
<dbReference type="Gene3D" id="3.40.630.30">
    <property type="match status" value="1"/>
</dbReference>
<evidence type="ECO:0008006" key="3">
    <source>
        <dbReference type="Google" id="ProtNLM"/>
    </source>
</evidence>
<dbReference type="Proteomes" id="UP000199054">
    <property type="component" value="Unassembled WGS sequence"/>
</dbReference>
<dbReference type="InterPro" id="IPR016181">
    <property type="entry name" value="Acyl_CoA_acyltransferase"/>
</dbReference>
<protein>
    <recommendedName>
        <fullName evidence="3">N-acetyltransferase domain-containing protein</fullName>
    </recommendedName>
</protein>
<evidence type="ECO:0000313" key="2">
    <source>
        <dbReference type="Proteomes" id="UP000199054"/>
    </source>
</evidence>